<keyword evidence="2" id="KW-1185">Reference proteome</keyword>
<name>A0ABY7YQV2_9HYPH</name>
<dbReference type="Gene3D" id="3.30.420.40">
    <property type="match status" value="1"/>
</dbReference>
<dbReference type="EMBL" id="CP118246">
    <property type="protein sequence ID" value="WDR03508.1"/>
    <property type="molecule type" value="Genomic_DNA"/>
</dbReference>
<organism evidence="1 2">
    <name type="scientific">Devosia algicola</name>
    <dbReference type="NCBI Taxonomy" id="3026418"/>
    <lineage>
        <taxon>Bacteria</taxon>
        <taxon>Pseudomonadati</taxon>
        <taxon>Pseudomonadota</taxon>
        <taxon>Alphaproteobacteria</taxon>
        <taxon>Hyphomicrobiales</taxon>
        <taxon>Devosiaceae</taxon>
        <taxon>Devosia</taxon>
    </lineage>
</organism>
<reference evidence="1 2" key="1">
    <citation type="submission" date="2023-02" db="EMBL/GenBank/DDBJ databases">
        <title>Devosia algicola sp. nov., isolated from the phycosphere of marine algae.</title>
        <authorList>
            <person name="Kim J.M."/>
            <person name="Lee J.K."/>
            <person name="Choi B.J."/>
            <person name="Bayburt H."/>
            <person name="Jeon C.O."/>
        </authorList>
    </citation>
    <scope>NUCLEOTIDE SEQUENCE [LARGE SCALE GENOMIC DNA]</scope>
    <source>
        <strain evidence="1 2">G20-9</strain>
    </source>
</reference>
<gene>
    <name evidence="1" type="ORF">PSQ19_05285</name>
</gene>
<dbReference type="InterPro" id="IPR043129">
    <property type="entry name" value="ATPase_NBD"/>
</dbReference>
<protein>
    <submittedName>
        <fullName evidence="1">ROK family protein</fullName>
    </submittedName>
</protein>
<evidence type="ECO:0000313" key="1">
    <source>
        <dbReference type="EMBL" id="WDR03508.1"/>
    </source>
</evidence>
<sequence>MAKTANIIGVGIGTDTHDPSDLAPLVAALAPLPVFVQRESVVAILAERTLGIGAVEGGLIYIIIGDTVRAGLMVRGVPFGGVHGRAGELGSMLTGVDRVPLDSVVGLEALRGRLDENERQALATGVDVPISPAMLGWIKDAAGHLLDAIVAAAGFLAPGAIMIGGDLPPNLIRALIAQLTIERSDTAIRPFTTPWLSPVEPATFSKGGIALGAALLPYFDRLLPSPLSPPV</sequence>
<dbReference type="SUPFAM" id="SSF53067">
    <property type="entry name" value="Actin-like ATPase domain"/>
    <property type="match status" value="1"/>
</dbReference>
<accession>A0ABY7YQV2</accession>
<dbReference type="Proteomes" id="UP001220530">
    <property type="component" value="Chromosome"/>
</dbReference>
<proteinExistence type="predicted"/>
<evidence type="ECO:0000313" key="2">
    <source>
        <dbReference type="Proteomes" id="UP001220530"/>
    </source>
</evidence>
<dbReference type="RefSeq" id="WP_282219902.1">
    <property type="nucleotide sequence ID" value="NZ_CP118246.1"/>
</dbReference>